<evidence type="ECO:0000313" key="3">
    <source>
        <dbReference type="Proteomes" id="UP000479710"/>
    </source>
</evidence>
<proteinExistence type="predicted"/>
<comment type="caution">
    <text evidence="2">The sequence shown here is derived from an EMBL/GenBank/DDBJ whole genome shotgun (WGS) entry which is preliminary data.</text>
</comment>
<dbReference type="EMBL" id="SPHZ02000003">
    <property type="protein sequence ID" value="KAF0927465.1"/>
    <property type="molecule type" value="Genomic_DNA"/>
</dbReference>
<feature type="compositionally biased region" description="Basic residues" evidence="1">
    <location>
        <begin position="123"/>
        <end position="133"/>
    </location>
</feature>
<dbReference type="AlphaFoldDB" id="A0A6G1ES92"/>
<name>A0A6G1ES92_9ORYZ</name>
<evidence type="ECO:0000256" key="1">
    <source>
        <dbReference type="SAM" id="MobiDB-lite"/>
    </source>
</evidence>
<gene>
    <name evidence="2" type="ORF">E2562_033543</name>
</gene>
<feature type="compositionally biased region" description="Basic and acidic residues" evidence="1">
    <location>
        <begin position="74"/>
        <end position="83"/>
    </location>
</feature>
<accession>A0A6G1ES92</accession>
<feature type="region of interest" description="Disordered" evidence="1">
    <location>
        <begin position="57"/>
        <end position="133"/>
    </location>
</feature>
<dbReference type="Proteomes" id="UP000479710">
    <property type="component" value="Unassembled WGS sequence"/>
</dbReference>
<keyword evidence="3" id="KW-1185">Reference proteome</keyword>
<organism evidence="2 3">
    <name type="scientific">Oryza meyeriana var. granulata</name>
    <dbReference type="NCBI Taxonomy" id="110450"/>
    <lineage>
        <taxon>Eukaryota</taxon>
        <taxon>Viridiplantae</taxon>
        <taxon>Streptophyta</taxon>
        <taxon>Embryophyta</taxon>
        <taxon>Tracheophyta</taxon>
        <taxon>Spermatophyta</taxon>
        <taxon>Magnoliopsida</taxon>
        <taxon>Liliopsida</taxon>
        <taxon>Poales</taxon>
        <taxon>Poaceae</taxon>
        <taxon>BOP clade</taxon>
        <taxon>Oryzoideae</taxon>
        <taxon>Oryzeae</taxon>
        <taxon>Oryzinae</taxon>
        <taxon>Oryza</taxon>
        <taxon>Oryza meyeriana</taxon>
    </lineage>
</organism>
<sequence length="133" mass="14511">MPNGGATGAHPSSSAATHFLDLAEGGEAAAERGVCMGKEATEVVICAERLGMDVTAWGSTNGEKVRRRMRRPRERREGTEETRPSASSEEGIDGGGGHTEDVVALDESEMRATSREWWERERRGRKRIVRQSG</sequence>
<evidence type="ECO:0000313" key="2">
    <source>
        <dbReference type="EMBL" id="KAF0927465.1"/>
    </source>
</evidence>
<feature type="compositionally biased region" description="Basic and acidic residues" evidence="1">
    <location>
        <begin position="108"/>
        <end position="122"/>
    </location>
</feature>
<protein>
    <recommendedName>
        <fullName evidence="4">DUF834 domain-containing protein</fullName>
    </recommendedName>
</protein>
<reference evidence="2 3" key="1">
    <citation type="submission" date="2019-11" db="EMBL/GenBank/DDBJ databases">
        <title>Whole genome sequence of Oryza granulata.</title>
        <authorList>
            <person name="Li W."/>
        </authorList>
    </citation>
    <scope>NUCLEOTIDE SEQUENCE [LARGE SCALE GENOMIC DNA]</scope>
    <source>
        <strain evidence="3">cv. Menghai</strain>
        <tissue evidence="2">Leaf</tissue>
    </source>
</reference>
<evidence type="ECO:0008006" key="4">
    <source>
        <dbReference type="Google" id="ProtNLM"/>
    </source>
</evidence>